<feature type="compositionally biased region" description="Polar residues" evidence="1">
    <location>
        <begin position="149"/>
        <end position="160"/>
    </location>
</feature>
<dbReference type="OrthoDB" id="10325162at2759"/>
<feature type="compositionally biased region" description="Polar residues" evidence="1">
    <location>
        <begin position="86"/>
        <end position="107"/>
    </location>
</feature>
<keyword evidence="3" id="KW-1185">Reference proteome</keyword>
<feature type="region of interest" description="Disordered" evidence="1">
    <location>
        <begin position="432"/>
        <end position="493"/>
    </location>
</feature>
<organism evidence="2 3">
    <name type="scientific">Candidozyma haemuli</name>
    <dbReference type="NCBI Taxonomy" id="45357"/>
    <lineage>
        <taxon>Eukaryota</taxon>
        <taxon>Fungi</taxon>
        <taxon>Dikarya</taxon>
        <taxon>Ascomycota</taxon>
        <taxon>Saccharomycotina</taxon>
        <taxon>Pichiomycetes</taxon>
        <taxon>Metschnikowiaceae</taxon>
        <taxon>Candidozyma</taxon>
    </lineage>
</organism>
<comment type="caution">
    <text evidence="2">The sequence shown here is derived from an EMBL/GenBank/DDBJ whole genome shotgun (WGS) entry which is preliminary data.</text>
</comment>
<dbReference type="VEuPathDB" id="FungiDB:CXQ85_003906"/>
<reference evidence="2 3" key="1">
    <citation type="submission" date="2017-12" db="EMBL/GenBank/DDBJ databases">
        <title>Genome Sequence of a Multidrug-Resistant Candida haemulonii Isolate from a Patient with Chronic Leg Ulcers in Israel.</title>
        <authorList>
            <person name="Chow N.A."/>
            <person name="Gade L."/>
            <person name="Batra D."/>
            <person name="Rowe L.A."/>
            <person name="Ben-Ami R."/>
            <person name="Loparev V.N."/>
            <person name="Litvintseva A.P."/>
        </authorList>
    </citation>
    <scope>NUCLEOTIDE SEQUENCE [LARGE SCALE GENOMIC DNA]</scope>
    <source>
        <strain evidence="2 3">B11899</strain>
    </source>
</reference>
<feature type="compositionally biased region" description="Basic residues" evidence="1">
    <location>
        <begin position="134"/>
        <end position="148"/>
    </location>
</feature>
<name>A0A2V1B199_9ASCO</name>
<dbReference type="RefSeq" id="XP_025344556.1">
    <property type="nucleotide sequence ID" value="XM_025487540.1"/>
</dbReference>
<dbReference type="EMBL" id="PKFO01000011">
    <property type="protein sequence ID" value="PVH23616.1"/>
    <property type="molecule type" value="Genomic_DNA"/>
</dbReference>
<evidence type="ECO:0000313" key="2">
    <source>
        <dbReference type="EMBL" id="PVH23616.1"/>
    </source>
</evidence>
<feature type="region of interest" description="Disordered" evidence="1">
    <location>
        <begin position="86"/>
        <end position="168"/>
    </location>
</feature>
<evidence type="ECO:0000256" key="1">
    <source>
        <dbReference type="SAM" id="MobiDB-lite"/>
    </source>
</evidence>
<proteinExistence type="predicted"/>
<gene>
    <name evidence="2" type="ORF">CXQ85_003906</name>
</gene>
<evidence type="ECO:0000313" key="3">
    <source>
        <dbReference type="Proteomes" id="UP000244309"/>
    </source>
</evidence>
<feature type="region of interest" description="Disordered" evidence="1">
    <location>
        <begin position="719"/>
        <end position="783"/>
    </location>
</feature>
<feature type="compositionally biased region" description="Basic residues" evidence="1">
    <location>
        <begin position="433"/>
        <end position="461"/>
    </location>
</feature>
<accession>A0A2V1B199</accession>
<protein>
    <submittedName>
        <fullName evidence="2">Uncharacterized protein</fullName>
    </submittedName>
</protein>
<dbReference type="Proteomes" id="UP000244309">
    <property type="component" value="Unassembled WGS sequence"/>
</dbReference>
<dbReference type="AlphaFoldDB" id="A0A2V1B199"/>
<sequence length="783" mass="89566">MQFTIKLPLSKLGGFTNSSLSAAHEFLEIQLDNQELQEFFTHYSESTSSPHARTLFQSKVDAKLCELLAMRRSLAASIPATDSEAVSSDEFNVSGLGSQPESSCTSGASDADVSSDDKAVVPEPAETPSEKKPIKASKKKRQNRKQFKTQKASSPTSPVKTNKDGAQKSKRLAALGREVVPRGTKAPQVEVVEEVDFEIGLDESRESSPETELAVVAKKPVCKVPFGPEKAQRVVLPPIGAFFALRAKLWFNFFSSQPVDRPFRFKARTIRSWFTPSVFEPFKKLASVQKAIEAPKNITVYGPPEKIVVKKFEGSTKVPQVLAFQKAQYFYSKRLLSFENLFSQYKVNWPKATKSLDFKTLPVPHTNNNLQVGQLSQYHEFMRLLRLSELSNPFRECLPLAVNEDDWPLDSPLPPPSTPKIVELKDDYVPSKRALKQRAKRQAKKEKKKARAEKAAKRPPRQFKSVTNSMARRERRRRAQRNREFGIAPPPRPQKIDYTPVTPVFEVTLTLPAPVVKEPVNHLQVGQLSQYHHFMKLFKFFKHCRVQQYTSEFEKAFGTIEFPLNQVSTVVLRGAKIKFVSKRKPAKQVIYPIQNKLKLIEWVKEEQVKEEQVIYPIQNKFKLIEWIKEEPIEEVIYPIQSKLKLIGWINEEPVEEVIYPVQSKLKLIEWVKEEPVKKKIYPIQSKLKLIEWTQEESVQKEEGVKVEVPVVEEPKVSEKPKKVKKTPVLKPKISKAKERRERKQKAKRSREFTNTTSNVSAAIRPFATSDSMSKPQPVDQWRK</sequence>
<dbReference type="GeneID" id="37009236"/>